<evidence type="ECO:0000259" key="9">
    <source>
        <dbReference type="PROSITE" id="PS50016"/>
    </source>
</evidence>
<dbReference type="InterPro" id="IPR036575">
    <property type="entry name" value="TFIIS_cen_dom_sf"/>
</dbReference>
<protein>
    <recommendedName>
        <fullName evidence="3">Transcription factor BYE1</fullName>
    </recommendedName>
</protein>
<dbReference type="Proteomes" id="UP000094565">
    <property type="component" value="Chromosome 3"/>
</dbReference>
<evidence type="ECO:0000256" key="5">
    <source>
        <dbReference type="ARBA" id="ARBA00022771"/>
    </source>
</evidence>
<dbReference type="SMART" id="SM00510">
    <property type="entry name" value="TFS2M"/>
    <property type="match status" value="1"/>
</dbReference>
<evidence type="ECO:0000256" key="1">
    <source>
        <dbReference type="ARBA" id="ARBA00002311"/>
    </source>
</evidence>
<keyword evidence="6" id="KW-0862">Zinc</keyword>
<evidence type="ECO:0000313" key="12">
    <source>
        <dbReference type="Proteomes" id="UP000094565"/>
    </source>
</evidence>
<evidence type="ECO:0000259" key="10">
    <source>
        <dbReference type="PROSITE" id="PS51321"/>
    </source>
</evidence>
<comment type="similarity">
    <text evidence="2">Belongs to the BYE1 family.</text>
</comment>
<dbReference type="PANTHER" id="PTHR11477">
    <property type="entry name" value="TRANSCRIPTION FACTOR S-II ZINC FINGER DOMAIN-CONTAINING PROTEIN"/>
    <property type="match status" value="1"/>
</dbReference>
<dbReference type="Gene3D" id="1.10.472.30">
    <property type="entry name" value="Transcription elongation factor S-II, central domain"/>
    <property type="match status" value="1"/>
</dbReference>
<dbReference type="SMART" id="SM00249">
    <property type="entry name" value="PHD"/>
    <property type="match status" value="1"/>
</dbReference>
<feature type="domain" description="TFIIS central" evidence="10">
    <location>
        <begin position="238"/>
        <end position="363"/>
    </location>
</feature>
<keyword evidence="5 7" id="KW-0863">Zinc-finger</keyword>
<evidence type="ECO:0000256" key="3">
    <source>
        <dbReference type="ARBA" id="ARBA00021616"/>
    </source>
</evidence>
<dbReference type="GO" id="GO:0005634">
    <property type="term" value="C:nucleus"/>
    <property type="evidence" value="ECO:0007669"/>
    <property type="project" value="TreeGrafter"/>
</dbReference>
<dbReference type="InterPro" id="IPR012921">
    <property type="entry name" value="SPOC_C"/>
</dbReference>
<dbReference type="InterPro" id="IPR013083">
    <property type="entry name" value="Znf_RING/FYVE/PHD"/>
</dbReference>
<dbReference type="PROSITE" id="PS50016">
    <property type="entry name" value="ZF_PHD_2"/>
    <property type="match status" value="1"/>
</dbReference>
<dbReference type="GO" id="GO:0006368">
    <property type="term" value="P:transcription elongation by RNA polymerase II"/>
    <property type="evidence" value="ECO:0007669"/>
    <property type="project" value="TreeGrafter"/>
</dbReference>
<keyword evidence="4" id="KW-0479">Metal-binding</keyword>
<dbReference type="Pfam" id="PF07500">
    <property type="entry name" value="TFIIS_M"/>
    <property type="match status" value="1"/>
</dbReference>
<dbReference type="GO" id="GO:0031564">
    <property type="term" value="P:transcription antitermination"/>
    <property type="evidence" value="ECO:0007669"/>
    <property type="project" value="TreeGrafter"/>
</dbReference>
<evidence type="ECO:0000256" key="4">
    <source>
        <dbReference type="ARBA" id="ARBA00022723"/>
    </source>
</evidence>
<dbReference type="InterPro" id="IPR003618">
    <property type="entry name" value="TFIIS_cen_dom"/>
</dbReference>
<dbReference type="InterPro" id="IPR019787">
    <property type="entry name" value="Znf_PHD-finger"/>
</dbReference>
<evidence type="ECO:0000256" key="6">
    <source>
        <dbReference type="ARBA" id="ARBA00022833"/>
    </source>
</evidence>
<dbReference type="SUPFAM" id="SSF46942">
    <property type="entry name" value="Elongation factor TFIIS domain 2"/>
    <property type="match status" value="1"/>
</dbReference>
<dbReference type="GO" id="GO:0008270">
    <property type="term" value="F:zinc ion binding"/>
    <property type="evidence" value="ECO:0007669"/>
    <property type="project" value="UniProtKB-KW"/>
</dbReference>
<feature type="domain" description="PHD-type" evidence="9">
    <location>
        <begin position="73"/>
        <end position="122"/>
    </location>
</feature>
<keyword evidence="12" id="KW-1185">Reference proteome</keyword>
<organism evidence="11 12">
    <name type="scientific">Komagataella pastoris</name>
    <name type="common">Yeast</name>
    <name type="synonym">Pichia pastoris</name>
    <dbReference type="NCBI Taxonomy" id="4922"/>
    <lineage>
        <taxon>Eukaryota</taxon>
        <taxon>Fungi</taxon>
        <taxon>Dikarya</taxon>
        <taxon>Ascomycota</taxon>
        <taxon>Saccharomycotina</taxon>
        <taxon>Pichiomycetes</taxon>
        <taxon>Pichiales</taxon>
        <taxon>Pichiaceae</taxon>
        <taxon>Komagataella</taxon>
    </lineage>
</organism>
<dbReference type="PROSITE" id="PS51321">
    <property type="entry name" value="TFIIS_CENTRAL"/>
    <property type="match status" value="1"/>
</dbReference>
<dbReference type="GO" id="GO:0001139">
    <property type="term" value="F:RNA polymerase II complex recruiting activity"/>
    <property type="evidence" value="ECO:0007669"/>
    <property type="project" value="TreeGrafter"/>
</dbReference>
<dbReference type="GO" id="GO:0031440">
    <property type="term" value="P:regulation of mRNA 3'-end processing"/>
    <property type="evidence" value="ECO:0007669"/>
    <property type="project" value="TreeGrafter"/>
</dbReference>
<dbReference type="EMBL" id="CP014586">
    <property type="protein sequence ID" value="ANZ76353.1"/>
    <property type="molecule type" value="Genomic_DNA"/>
</dbReference>
<dbReference type="SUPFAM" id="SSF57903">
    <property type="entry name" value="FYVE/PHD zinc finger"/>
    <property type="match status" value="1"/>
</dbReference>
<dbReference type="AlphaFoldDB" id="A0A1B2JEE2"/>
<reference evidence="11 12" key="1">
    <citation type="submission" date="2016-02" db="EMBL/GenBank/DDBJ databases">
        <title>Comparative genomic and transcriptomic foundation for Pichia pastoris.</title>
        <authorList>
            <person name="Love K.R."/>
            <person name="Shah K.A."/>
            <person name="Whittaker C.A."/>
            <person name="Wu J."/>
            <person name="Bartlett M.C."/>
            <person name="Ma D."/>
            <person name="Leeson R.L."/>
            <person name="Priest M."/>
            <person name="Young S.K."/>
            <person name="Love J.C."/>
        </authorList>
    </citation>
    <scope>NUCLEOTIDE SEQUENCE [LARGE SCALE GENOMIC DNA]</scope>
    <source>
        <strain evidence="11 12">ATCC 28485</strain>
    </source>
</reference>
<dbReference type="Pfam" id="PF20826">
    <property type="entry name" value="PHD_5"/>
    <property type="match status" value="1"/>
</dbReference>
<evidence type="ECO:0000313" key="11">
    <source>
        <dbReference type="EMBL" id="ANZ76353.1"/>
    </source>
</evidence>
<gene>
    <name evidence="11" type="ORF">ATY40_BA7503341</name>
</gene>
<evidence type="ECO:0000256" key="8">
    <source>
        <dbReference type="SAM" id="MobiDB-lite"/>
    </source>
</evidence>
<dbReference type="CDD" id="cd21542">
    <property type="entry name" value="SPOC_Bye1p-like"/>
    <property type="match status" value="1"/>
</dbReference>
<dbReference type="OrthoDB" id="79252at2759"/>
<accession>A0A1B2JEE2</accession>
<dbReference type="GO" id="GO:0000977">
    <property type="term" value="F:RNA polymerase II transcription regulatory region sequence-specific DNA binding"/>
    <property type="evidence" value="ECO:0007669"/>
    <property type="project" value="TreeGrafter"/>
</dbReference>
<dbReference type="Gene3D" id="3.30.40.10">
    <property type="entry name" value="Zinc/RING finger domain, C3HC4 (zinc finger)"/>
    <property type="match status" value="1"/>
</dbReference>
<sequence length="671" mass="77182">MSEIRKSKRTTAGKRALTLDEELIAEERKKQNFRRSFLSRKPKLTRRGEIYDRKPKVRKPEITSSEIEDLEDEVRCLVCGTTEDDGEAMVQCDQCHTWQHNHCMFQENTIPESYICNVCDPHNEAYGSLRFEMSLIEYKRLKKNHLVPHSKGTIPNLDNQESIVEADNAPDSDFSEESNLETPEDDSAESFFSQESDQEHIILSKPTKKGQNTKHAKVFRREQEGCEIKSTDDEFSPVRKGIVKTFFKMFNDLLPSNAKNAEEWAVKLEYQLLLSSGDKKTGKGGKMVHSPGNSYTSKARTLMFNLKNPKTKLLERLIGEELTFDQLCNLTPEEMQTSDIKQLAKDVHTKAISQTVIENGMNSKPRAKITHKGEEIIDFDETEEGKASELFNNDQFPAYERGEEDSAQRMHPFIKSVGSSHQGEVEQKTLHEHGEPYNQNVSLYQNEYYSGEEDESVNHERQQMILDESISAIIGESFQDEDQPIGEADINDRSTAKQPSSSCLVWTGELIFSEISNFRACAHFVTSSTLMDFDKESQQCISIIRQFRQVHKYLQIEGRLNRKTALAYLQNCMDRKKYTLMIEFVPEESGEALIDEEHRNNFIRLFNYFYNRNRFGVIQGKGDSVKDAYLVPYQEGDEPEKVFGSFKFPNTIFEARSSLSQRLFGVFVTNL</sequence>
<dbReference type="PROSITE" id="PS01359">
    <property type="entry name" value="ZF_PHD_1"/>
    <property type="match status" value="1"/>
</dbReference>
<dbReference type="InterPro" id="IPR011011">
    <property type="entry name" value="Znf_FYVE_PHD"/>
</dbReference>
<comment type="function">
    <text evidence="1">Negative regulator of transcription elongation.</text>
</comment>
<proteinExistence type="inferred from homology"/>
<name>A0A1B2JEE2_PICPA</name>
<feature type="compositionally biased region" description="Acidic residues" evidence="8">
    <location>
        <begin position="169"/>
        <end position="188"/>
    </location>
</feature>
<evidence type="ECO:0000256" key="2">
    <source>
        <dbReference type="ARBA" id="ARBA00011050"/>
    </source>
</evidence>
<dbReference type="PANTHER" id="PTHR11477:SF11">
    <property type="entry name" value="TRANSCRIPTION FACTOR BYE1"/>
    <property type="match status" value="1"/>
</dbReference>
<evidence type="ECO:0000256" key="7">
    <source>
        <dbReference type="PROSITE-ProRule" id="PRU00146"/>
    </source>
</evidence>
<dbReference type="Pfam" id="PF07744">
    <property type="entry name" value="SPOC"/>
    <property type="match status" value="1"/>
</dbReference>
<dbReference type="InterPro" id="IPR019786">
    <property type="entry name" value="Zinc_finger_PHD-type_CS"/>
</dbReference>
<feature type="region of interest" description="Disordered" evidence="8">
    <location>
        <begin position="169"/>
        <end position="194"/>
    </location>
</feature>
<dbReference type="GO" id="GO:0006362">
    <property type="term" value="P:transcription elongation by RNA polymerase I"/>
    <property type="evidence" value="ECO:0007669"/>
    <property type="project" value="TreeGrafter"/>
</dbReference>
<dbReference type="InterPro" id="IPR001965">
    <property type="entry name" value="Znf_PHD"/>
</dbReference>